<name>X1AEX6_9ZZZZ</name>
<sequence>MAQYTQEQATKDVKSAMNSVLICEDLGLVADKTEEQKFVYDQNKVH</sequence>
<protein>
    <submittedName>
        <fullName evidence="1">Uncharacterized protein</fullName>
    </submittedName>
</protein>
<reference evidence="1" key="1">
    <citation type="journal article" date="2014" name="Front. Microbiol.">
        <title>High frequency of phylogenetically diverse reductive dehalogenase-homologous genes in deep subseafloor sedimentary metagenomes.</title>
        <authorList>
            <person name="Kawai M."/>
            <person name="Futagami T."/>
            <person name="Toyoda A."/>
            <person name="Takaki Y."/>
            <person name="Nishi S."/>
            <person name="Hori S."/>
            <person name="Arai W."/>
            <person name="Tsubouchi T."/>
            <person name="Morono Y."/>
            <person name="Uchiyama I."/>
            <person name="Ito T."/>
            <person name="Fujiyama A."/>
            <person name="Inagaki F."/>
            <person name="Takami H."/>
        </authorList>
    </citation>
    <scope>NUCLEOTIDE SEQUENCE</scope>
    <source>
        <strain evidence="1">Expedition CK06-06</strain>
    </source>
</reference>
<evidence type="ECO:0000313" key="1">
    <source>
        <dbReference type="EMBL" id="GAG71278.1"/>
    </source>
</evidence>
<feature type="non-terminal residue" evidence="1">
    <location>
        <position position="46"/>
    </location>
</feature>
<proteinExistence type="predicted"/>
<gene>
    <name evidence="1" type="ORF">S01H4_15730</name>
</gene>
<accession>X1AEX6</accession>
<dbReference type="EMBL" id="BART01006891">
    <property type="protein sequence ID" value="GAG71278.1"/>
    <property type="molecule type" value="Genomic_DNA"/>
</dbReference>
<organism evidence="1">
    <name type="scientific">marine sediment metagenome</name>
    <dbReference type="NCBI Taxonomy" id="412755"/>
    <lineage>
        <taxon>unclassified sequences</taxon>
        <taxon>metagenomes</taxon>
        <taxon>ecological metagenomes</taxon>
    </lineage>
</organism>
<comment type="caution">
    <text evidence="1">The sequence shown here is derived from an EMBL/GenBank/DDBJ whole genome shotgun (WGS) entry which is preliminary data.</text>
</comment>
<dbReference type="AlphaFoldDB" id="X1AEX6"/>